<dbReference type="GO" id="GO:0003700">
    <property type="term" value="F:DNA-binding transcription factor activity"/>
    <property type="evidence" value="ECO:0007669"/>
    <property type="project" value="InterPro"/>
</dbReference>
<dbReference type="OrthoDB" id="9794330at2"/>
<reference evidence="5 6" key="1">
    <citation type="submission" date="2017-09" db="EMBL/GenBank/DDBJ databases">
        <title>Bacterial strain isolated from the female urinary microbiota.</title>
        <authorList>
            <person name="Thomas-White K."/>
            <person name="Kumar N."/>
            <person name="Forster S."/>
            <person name="Putonti C."/>
            <person name="Lawley T."/>
            <person name="Wolfe A.J."/>
        </authorList>
    </citation>
    <scope>NUCLEOTIDE SEQUENCE [LARGE SCALE GENOMIC DNA]</scope>
    <source>
        <strain evidence="5 6">UMB0240</strain>
    </source>
</reference>
<dbReference type="PRINTS" id="PR00778">
    <property type="entry name" value="HTHARSR"/>
</dbReference>
<dbReference type="InterPro" id="IPR036388">
    <property type="entry name" value="WH-like_DNA-bd_sf"/>
</dbReference>
<keyword evidence="6" id="KW-1185">Reference proteome</keyword>
<dbReference type="Gene3D" id="1.10.10.10">
    <property type="entry name" value="Winged helix-like DNA-binding domain superfamily/Winged helix DNA-binding domain"/>
    <property type="match status" value="1"/>
</dbReference>
<dbReference type="SMART" id="SM00418">
    <property type="entry name" value="HTH_ARSR"/>
    <property type="match status" value="1"/>
</dbReference>
<feature type="domain" description="HTH arsR-type" evidence="4">
    <location>
        <begin position="18"/>
        <end position="112"/>
    </location>
</feature>
<evidence type="ECO:0000313" key="5">
    <source>
        <dbReference type="EMBL" id="PMC80687.1"/>
    </source>
</evidence>
<dbReference type="PROSITE" id="PS50987">
    <property type="entry name" value="HTH_ARSR_2"/>
    <property type="match status" value="1"/>
</dbReference>
<dbReference type="PANTHER" id="PTHR43132">
    <property type="entry name" value="ARSENICAL RESISTANCE OPERON REPRESSOR ARSR-RELATED"/>
    <property type="match status" value="1"/>
</dbReference>
<evidence type="ECO:0000256" key="2">
    <source>
        <dbReference type="ARBA" id="ARBA00023125"/>
    </source>
</evidence>
<dbReference type="CDD" id="cd00090">
    <property type="entry name" value="HTH_ARSR"/>
    <property type="match status" value="1"/>
</dbReference>
<accession>A0A2N6UGJ6</accession>
<keyword evidence="3" id="KW-0804">Transcription</keyword>
<evidence type="ECO:0000256" key="1">
    <source>
        <dbReference type="ARBA" id="ARBA00023015"/>
    </source>
</evidence>
<dbReference type="AlphaFoldDB" id="A0A2N6UGJ6"/>
<dbReference type="InterPro" id="IPR051011">
    <property type="entry name" value="Metal_resp_trans_reg"/>
</dbReference>
<dbReference type="InterPro" id="IPR011991">
    <property type="entry name" value="ArsR-like_HTH"/>
</dbReference>
<sequence length="117" mass="13346">MKEAEKYFENQQALEEPVAPEQIQHLSKMFKALGDPTRLRILYLLGTGEMMATKISEALGLEQSAVSHQLKKLFDLRLVKKRKERNTVIYSQADSHVLQILTDAFTHIKEDDSGMEG</sequence>
<dbReference type="Proteomes" id="UP000235701">
    <property type="component" value="Unassembled WGS sequence"/>
</dbReference>
<dbReference type="NCBIfam" id="NF033788">
    <property type="entry name" value="HTH_metalloreg"/>
    <property type="match status" value="1"/>
</dbReference>
<dbReference type="Pfam" id="PF01022">
    <property type="entry name" value="HTH_5"/>
    <property type="match status" value="1"/>
</dbReference>
<dbReference type="RefSeq" id="WP_102198664.1">
    <property type="nucleotide sequence ID" value="NZ_PNHQ01000001.1"/>
</dbReference>
<gene>
    <name evidence="5" type="ORF">CJ191_00775</name>
</gene>
<name>A0A2N6UGJ6_9LACT</name>
<dbReference type="GO" id="GO:0003677">
    <property type="term" value="F:DNA binding"/>
    <property type="evidence" value="ECO:0007669"/>
    <property type="project" value="UniProtKB-KW"/>
</dbReference>
<evidence type="ECO:0000313" key="6">
    <source>
        <dbReference type="Proteomes" id="UP000235701"/>
    </source>
</evidence>
<dbReference type="InterPro" id="IPR036390">
    <property type="entry name" value="WH_DNA-bd_sf"/>
</dbReference>
<evidence type="ECO:0000259" key="4">
    <source>
        <dbReference type="PROSITE" id="PS50987"/>
    </source>
</evidence>
<evidence type="ECO:0000256" key="3">
    <source>
        <dbReference type="ARBA" id="ARBA00023163"/>
    </source>
</evidence>
<dbReference type="InterPro" id="IPR001845">
    <property type="entry name" value="HTH_ArsR_DNA-bd_dom"/>
</dbReference>
<comment type="caution">
    <text evidence="5">The sequence shown here is derived from an EMBL/GenBank/DDBJ whole genome shotgun (WGS) entry which is preliminary data.</text>
</comment>
<dbReference type="PANTHER" id="PTHR43132:SF6">
    <property type="entry name" value="HTH-TYPE TRANSCRIPTIONAL REPRESSOR CZRA"/>
    <property type="match status" value="1"/>
</dbReference>
<dbReference type="EMBL" id="PNHQ01000001">
    <property type="protein sequence ID" value="PMC80687.1"/>
    <property type="molecule type" value="Genomic_DNA"/>
</dbReference>
<keyword evidence="2" id="KW-0238">DNA-binding</keyword>
<protein>
    <submittedName>
        <fullName evidence="5">Transcriptional regulator</fullName>
    </submittedName>
</protein>
<proteinExistence type="predicted"/>
<keyword evidence="1" id="KW-0805">Transcription regulation</keyword>
<dbReference type="SUPFAM" id="SSF46785">
    <property type="entry name" value="Winged helix' DNA-binding domain"/>
    <property type="match status" value="1"/>
</dbReference>
<organism evidence="5 6">
    <name type="scientific">Aerococcus viridans</name>
    <dbReference type="NCBI Taxonomy" id="1377"/>
    <lineage>
        <taxon>Bacteria</taxon>
        <taxon>Bacillati</taxon>
        <taxon>Bacillota</taxon>
        <taxon>Bacilli</taxon>
        <taxon>Lactobacillales</taxon>
        <taxon>Aerococcaceae</taxon>
        <taxon>Aerococcus</taxon>
    </lineage>
</organism>